<evidence type="ECO:0000313" key="2">
    <source>
        <dbReference type="EMBL" id="QIS17389.1"/>
    </source>
</evidence>
<organism evidence="2 3">
    <name type="scientific">Nocardia terpenica</name>
    <dbReference type="NCBI Taxonomy" id="455432"/>
    <lineage>
        <taxon>Bacteria</taxon>
        <taxon>Bacillati</taxon>
        <taxon>Actinomycetota</taxon>
        <taxon>Actinomycetes</taxon>
        <taxon>Mycobacteriales</taxon>
        <taxon>Nocardiaceae</taxon>
        <taxon>Nocardia</taxon>
    </lineage>
</organism>
<dbReference type="RefSeq" id="WP_428846836.1">
    <property type="nucleotide sequence ID" value="NZ_CP046173.1"/>
</dbReference>
<dbReference type="InterPro" id="IPR011008">
    <property type="entry name" value="Dimeric_a/b-barrel"/>
</dbReference>
<name>A0A6G9YVM2_9NOCA</name>
<dbReference type="Gene3D" id="3.30.70.1060">
    <property type="entry name" value="Dimeric alpha+beta barrel"/>
    <property type="match status" value="1"/>
</dbReference>
<evidence type="ECO:0000259" key="1">
    <source>
        <dbReference type="Pfam" id="PF02426"/>
    </source>
</evidence>
<gene>
    <name evidence="2" type="ORF">F6W96_02755</name>
</gene>
<dbReference type="AlphaFoldDB" id="A0A6G9YVM2"/>
<reference evidence="2 3" key="1">
    <citation type="journal article" date="2019" name="ACS Chem. Biol.">
        <title>Identification and Mobilization of a Cryptic Antibiotic Biosynthesis Gene Locus from a Human-Pathogenic Nocardia Isolate.</title>
        <authorList>
            <person name="Herisse M."/>
            <person name="Ishida K."/>
            <person name="Porter J.L."/>
            <person name="Howden B."/>
            <person name="Hertweck C."/>
            <person name="Stinear T.P."/>
            <person name="Pidot S.J."/>
        </authorList>
    </citation>
    <scope>NUCLEOTIDE SEQUENCE [LARGE SCALE GENOMIC DNA]</scope>
    <source>
        <strain evidence="2 3">AUSMDU00012715</strain>
    </source>
</reference>
<accession>A0A6G9YVM2</accession>
<feature type="domain" description="Muconolactone isomerase" evidence="1">
    <location>
        <begin position="34"/>
        <end position="71"/>
    </location>
</feature>
<dbReference type="Proteomes" id="UP000500953">
    <property type="component" value="Chromosome"/>
</dbReference>
<dbReference type="Pfam" id="PF02426">
    <property type="entry name" value="MIase"/>
    <property type="match status" value="1"/>
</dbReference>
<sequence length="77" mass="8756">MDRPRGSAPAVKDPPRPESTFRWRSVGMAITPWARRVGVWAAHSAEELHKILRELPIYPYVTVNVVELEPHSLTIGR</sequence>
<dbReference type="InterPro" id="IPR026029">
    <property type="entry name" value="MLI_dom"/>
</dbReference>
<protein>
    <recommendedName>
        <fullName evidence="1">Muconolactone isomerase domain-containing protein</fullName>
    </recommendedName>
</protein>
<dbReference type="EMBL" id="CP046173">
    <property type="protein sequence ID" value="QIS17389.1"/>
    <property type="molecule type" value="Genomic_DNA"/>
</dbReference>
<evidence type="ECO:0000313" key="3">
    <source>
        <dbReference type="Proteomes" id="UP000500953"/>
    </source>
</evidence>
<dbReference type="SUPFAM" id="SSF54909">
    <property type="entry name" value="Dimeric alpha+beta barrel"/>
    <property type="match status" value="1"/>
</dbReference>
<proteinExistence type="predicted"/>